<reference evidence="2" key="1">
    <citation type="journal article" date="2019" name="G3 (Bethesda)">
        <title>Genome Assemblies of Two Rare Opportunistic Yeast Pathogens: Diutina rugosa (syn. Candida rugosa) and Trichomonascus ciferrii (syn. Candida ciferrii).</title>
        <authorList>
            <person name="Mixao V."/>
            <person name="Saus E."/>
            <person name="Hansen A.P."/>
            <person name="Lass-Florl C."/>
            <person name="Gabaldon T."/>
        </authorList>
    </citation>
    <scope>NUCLEOTIDE SEQUENCE</scope>
    <source>
        <strain evidence="2">CBS 4856</strain>
    </source>
</reference>
<organism evidence="2 3">
    <name type="scientific">Trichomonascus ciferrii</name>
    <dbReference type="NCBI Taxonomy" id="44093"/>
    <lineage>
        <taxon>Eukaryota</taxon>
        <taxon>Fungi</taxon>
        <taxon>Dikarya</taxon>
        <taxon>Ascomycota</taxon>
        <taxon>Saccharomycotina</taxon>
        <taxon>Dipodascomycetes</taxon>
        <taxon>Dipodascales</taxon>
        <taxon>Trichomonascaceae</taxon>
        <taxon>Trichomonascus</taxon>
        <taxon>Trichomonascus ciferrii complex</taxon>
    </lineage>
</organism>
<dbReference type="Proteomes" id="UP000761534">
    <property type="component" value="Unassembled WGS sequence"/>
</dbReference>
<proteinExistence type="predicted"/>
<dbReference type="EMBL" id="SWFS01000571">
    <property type="protein sequence ID" value="KAA8897042.1"/>
    <property type="molecule type" value="Genomic_DNA"/>
</dbReference>
<sequence length="79" mass="8344">MCSGKPTYLYVTPSPKSVIQSDFAALKARVSSLWNHPTQQAPSPQTFASSAGTPSPATPTTTKSSEYQNVATHSTKTVS</sequence>
<evidence type="ECO:0000313" key="2">
    <source>
        <dbReference type="EMBL" id="KAA8897042.1"/>
    </source>
</evidence>
<name>A0A642UDA5_9ASCO</name>
<evidence type="ECO:0000313" key="3">
    <source>
        <dbReference type="Proteomes" id="UP000761534"/>
    </source>
</evidence>
<evidence type="ECO:0000256" key="1">
    <source>
        <dbReference type="SAM" id="MobiDB-lite"/>
    </source>
</evidence>
<keyword evidence="3" id="KW-1185">Reference proteome</keyword>
<dbReference type="VEuPathDB" id="FungiDB:TRICI_006804"/>
<feature type="compositionally biased region" description="Polar residues" evidence="1">
    <location>
        <begin position="66"/>
        <end position="79"/>
    </location>
</feature>
<feature type="compositionally biased region" description="Low complexity" evidence="1">
    <location>
        <begin position="48"/>
        <end position="65"/>
    </location>
</feature>
<accession>A0A642UDA5</accession>
<protein>
    <submittedName>
        <fullName evidence="2">Uncharacterized protein</fullName>
    </submittedName>
</protein>
<comment type="caution">
    <text evidence="2">The sequence shown here is derived from an EMBL/GenBank/DDBJ whole genome shotgun (WGS) entry which is preliminary data.</text>
</comment>
<feature type="compositionally biased region" description="Polar residues" evidence="1">
    <location>
        <begin position="35"/>
        <end position="47"/>
    </location>
</feature>
<dbReference type="AlphaFoldDB" id="A0A642UDA5"/>
<feature type="region of interest" description="Disordered" evidence="1">
    <location>
        <begin position="35"/>
        <end position="79"/>
    </location>
</feature>
<gene>
    <name evidence="2" type="ORF">TRICI_006804</name>
</gene>